<reference evidence="1" key="1">
    <citation type="submission" date="2019-10" db="EMBL/GenBank/DDBJ databases">
        <authorList>
            <person name="Zhang R."/>
            <person name="Pan Y."/>
            <person name="Wang J."/>
            <person name="Ma R."/>
            <person name="Yu S."/>
        </authorList>
    </citation>
    <scope>NUCLEOTIDE SEQUENCE</scope>
    <source>
        <strain evidence="1">LA-IB0</strain>
        <tissue evidence="1">Leaf</tissue>
    </source>
</reference>
<evidence type="ECO:0000313" key="2">
    <source>
        <dbReference type="Proteomes" id="UP000826271"/>
    </source>
</evidence>
<dbReference type="PANTHER" id="PTHR31973">
    <property type="entry name" value="POLYPROTEIN, PUTATIVE-RELATED"/>
    <property type="match status" value="1"/>
</dbReference>
<dbReference type="PANTHER" id="PTHR31973:SF199">
    <property type="entry name" value="SWIM-TYPE DOMAIN-CONTAINING PROTEIN"/>
    <property type="match status" value="1"/>
</dbReference>
<keyword evidence="2" id="KW-1185">Reference proteome</keyword>
<accession>A0AAV6X0R5</accession>
<comment type="caution">
    <text evidence="1">The sequence shown here is derived from an EMBL/GenBank/DDBJ whole genome shotgun (WGS) entry which is preliminary data.</text>
</comment>
<dbReference type="AlphaFoldDB" id="A0AAV6X0R5"/>
<gene>
    <name evidence="1" type="ORF">BUALT_Bualt12G0108300</name>
</gene>
<sequence length="367" mass="41937">MGTPPSATVTMDFSGDSITYAQKRISSTTGFRYLIVGRHRGVNIAAETNGGGESNKAADIDADSCIGDDSGLGTEGEGGLNAWGSNVIGADVTESGVDTNGKEVGLIQMTRRMGLILMTKRYVDVELKFTIGNMSFNEDDGYTSSYSLQSRCICDGECVTKAFRFNLKIDIYDPKFKIAMVFKDATEFQDPVRVHAVLWQKDINSFKIDHKRVRARSQYYRIRKKINDMLNGDFKDRYYVRHMYNNFKKDHPRQTLKDRIWNIAKALNVNQCKCLMEKVKEIYEGTHKWTTDVLPRHWSRSQFRTSPKCDIFLNNMCESFNAAIPEARSKPLLAIMESLRIYLMKRMQSKKDDISRWNVQVCPKILD</sequence>
<dbReference type="Proteomes" id="UP000826271">
    <property type="component" value="Unassembled WGS sequence"/>
</dbReference>
<protein>
    <submittedName>
        <fullName evidence="1">Uncharacterized protein</fullName>
    </submittedName>
</protein>
<name>A0AAV6X0R5_9LAMI</name>
<evidence type="ECO:0000313" key="1">
    <source>
        <dbReference type="EMBL" id="KAG8372835.1"/>
    </source>
</evidence>
<dbReference type="EMBL" id="WHWC01000012">
    <property type="protein sequence ID" value="KAG8372835.1"/>
    <property type="molecule type" value="Genomic_DNA"/>
</dbReference>
<proteinExistence type="predicted"/>
<organism evidence="1 2">
    <name type="scientific">Buddleja alternifolia</name>
    <dbReference type="NCBI Taxonomy" id="168488"/>
    <lineage>
        <taxon>Eukaryota</taxon>
        <taxon>Viridiplantae</taxon>
        <taxon>Streptophyta</taxon>
        <taxon>Embryophyta</taxon>
        <taxon>Tracheophyta</taxon>
        <taxon>Spermatophyta</taxon>
        <taxon>Magnoliopsida</taxon>
        <taxon>eudicotyledons</taxon>
        <taxon>Gunneridae</taxon>
        <taxon>Pentapetalae</taxon>
        <taxon>asterids</taxon>
        <taxon>lamiids</taxon>
        <taxon>Lamiales</taxon>
        <taxon>Scrophulariaceae</taxon>
        <taxon>Buddlejeae</taxon>
        <taxon>Buddleja</taxon>
    </lineage>
</organism>